<evidence type="ECO:0000313" key="2">
    <source>
        <dbReference type="EMBL" id="QMW00987.1"/>
    </source>
</evidence>
<accession>A0A7G5GQ45</accession>
<dbReference type="RefSeq" id="WP_182458100.1">
    <property type="nucleotide sequence ID" value="NZ_CP059732.1"/>
</dbReference>
<reference evidence="2 3" key="1">
    <citation type="submission" date="2020-07" db="EMBL/GenBank/DDBJ databases">
        <title>Spirosoma foliorum sp. nov., isolated from the leaves on the Nejang mountain Korea, Republic of.</title>
        <authorList>
            <person name="Ho H."/>
            <person name="Lee Y.-J."/>
            <person name="Nurcahyanto D.-A."/>
            <person name="Kim S.-G."/>
        </authorList>
    </citation>
    <scope>NUCLEOTIDE SEQUENCE [LARGE SCALE GENOMIC DNA]</scope>
    <source>
        <strain evidence="2 3">PL0136</strain>
    </source>
</reference>
<dbReference type="EMBL" id="CP059732">
    <property type="protein sequence ID" value="QMW00987.1"/>
    <property type="molecule type" value="Genomic_DNA"/>
</dbReference>
<feature type="chain" id="PRO_5028847783" description="T9SS type A sorting domain-containing protein" evidence="1">
    <location>
        <begin position="29"/>
        <end position="148"/>
    </location>
</feature>
<evidence type="ECO:0000256" key="1">
    <source>
        <dbReference type="SAM" id="SignalP"/>
    </source>
</evidence>
<name>A0A7G5GQ45_9BACT</name>
<proteinExistence type="predicted"/>
<gene>
    <name evidence="2" type="ORF">H3H32_23820</name>
</gene>
<sequence>MKTNNISAFRLALAVLIFTTLATTRLHAQINTNYVEGTTNQPSLRTAIWPVVNSSSVRINFVHQGRGAVHIRLYDSQGKVLYDQYESSRTFAGNYDLKELAAGYYIFDLESADTHVSQEISLNNPQPEPKRVVFLNVAKTDNHFITVK</sequence>
<organism evidence="2 3">
    <name type="scientific">Spirosoma foliorum</name>
    <dbReference type="NCBI Taxonomy" id="2710596"/>
    <lineage>
        <taxon>Bacteria</taxon>
        <taxon>Pseudomonadati</taxon>
        <taxon>Bacteroidota</taxon>
        <taxon>Cytophagia</taxon>
        <taxon>Cytophagales</taxon>
        <taxon>Cytophagaceae</taxon>
        <taxon>Spirosoma</taxon>
    </lineage>
</organism>
<evidence type="ECO:0000313" key="3">
    <source>
        <dbReference type="Proteomes" id="UP000515369"/>
    </source>
</evidence>
<feature type="signal peptide" evidence="1">
    <location>
        <begin position="1"/>
        <end position="28"/>
    </location>
</feature>
<keyword evidence="1" id="KW-0732">Signal</keyword>
<keyword evidence="3" id="KW-1185">Reference proteome</keyword>
<evidence type="ECO:0008006" key="4">
    <source>
        <dbReference type="Google" id="ProtNLM"/>
    </source>
</evidence>
<protein>
    <recommendedName>
        <fullName evidence="4">T9SS type A sorting domain-containing protein</fullName>
    </recommendedName>
</protein>
<dbReference type="Proteomes" id="UP000515369">
    <property type="component" value="Chromosome"/>
</dbReference>
<dbReference type="AlphaFoldDB" id="A0A7G5GQ45"/>
<dbReference type="KEGG" id="sfol:H3H32_23820"/>